<evidence type="ECO:0000256" key="1">
    <source>
        <dbReference type="SAM" id="Phobius"/>
    </source>
</evidence>
<dbReference type="EMBL" id="JAQOSQ010000001">
    <property type="protein sequence ID" value="MDJ1181692.1"/>
    <property type="molecule type" value="Genomic_DNA"/>
</dbReference>
<name>A0ABT7BR69_9CYAN</name>
<gene>
    <name evidence="2" type="ORF">PMH09_00665</name>
</gene>
<reference evidence="2 3" key="1">
    <citation type="submission" date="2023-01" db="EMBL/GenBank/DDBJ databases">
        <title>Novel diversity within Roseofilum (Cyanobacteria; Desertifilaceae) from marine benthic mats with descriptions of four novel species.</title>
        <authorList>
            <person name="Wang Y."/>
            <person name="Berthold D.E."/>
            <person name="Hu J."/>
            <person name="Lefler F.W."/>
            <person name="Laughinghouse H.D. IV."/>
        </authorList>
    </citation>
    <scope>NUCLEOTIDE SEQUENCE [LARGE SCALE GENOMIC DNA]</scope>
    <source>
        <strain evidence="2 3">BLCC-M143</strain>
    </source>
</reference>
<dbReference type="Proteomes" id="UP001232992">
    <property type="component" value="Unassembled WGS sequence"/>
</dbReference>
<dbReference type="InterPro" id="IPR025833">
    <property type="entry name" value="GDYXXLXY"/>
</dbReference>
<organism evidence="2 3">
    <name type="scientific">Roseofilum casamattae BLCC-M143</name>
    <dbReference type="NCBI Taxonomy" id="3022442"/>
    <lineage>
        <taxon>Bacteria</taxon>
        <taxon>Bacillati</taxon>
        <taxon>Cyanobacteriota</taxon>
        <taxon>Cyanophyceae</taxon>
        <taxon>Desertifilales</taxon>
        <taxon>Desertifilaceae</taxon>
        <taxon>Roseofilum</taxon>
        <taxon>Roseofilum casamattae</taxon>
    </lineage>
</organism>
<keyword evidence="1" id="KW-0472">Membrane</keyword>
<keyword evidence="3" id="KW-1185">Reference proteome</keyword>
<protein>
    <submittedName>
        <fullName evidence="2">GDYXXLXY domain-containing protein</fullName>
    </submittedName>
</protein>
<dbReference type="Pfam" id="PF14345">
    <property type="entry name" value="GDYXXLXY"/>
    <property type="match status" value="1"/>
</dbReference>
<comment type="caution">
    <text evidence="2">The sequence shown here is derived from an EMBL/GenBank/DDBJ whole genome shotgun (WGS) entry which is preliminary data.</text>
</comment>
<sequence>MTPTDSEIIAERSDRQQKLWHFLVPFILQILLIASIPARAVYTLVTGTTVILQTQPVDPYDLLRGYSQTLSYDISQWETLQDLPGWKTLSDRPEQLNREFYLILEQPEEQIREGIPVPWRAIAISATLPQTLPLSQIALRGHFERGQLIYGLETYYIPEDRRDRINREIATAQQQEAQPFVVEIKVDRQGRAVPVRLCINQKCDRF</sequence>
<feature type="transmembrane region" description="Helical" evidence="1">
    <location>
        <begin position="20"/>
        <end position="42"/>
    </location>
</feature>
<keyword evidence="1" id="KW-1133">Transmembrane helix</keyword>
<dbReference type="RefSeq" id="WP_283756346.1">
    <property type="nucleotide sequence ID" value="NZ_JAQOSQ010000001.1"/>
</dbReference>
<accession>A0ABT7BR69</accession>
<evidence type="ECO:0000313" key="2">
    <source>
        <dbReference type="EMBL" id="MDJ1181692.1"/>
    </source>
</evidence>
<keyword evidence="1" id="KW-0812">Transmembrane</keyword>
<evidence type="ECO:0000313" key="3">
    <source>
        <dbReference type="Proteomes" id="UP001232992"/>
    </source>
</evidence>
<proteinExistence type="predicted"/>